<keyword evidence="6 8" id="KW-1133">Transmembrane helix</keyword>
<keyword evidence="5" id="KW-0573">Peptidoglycan synthesis</keyword>
<dbReference type="PRINTS" id="PR01806">
    <property type="entry name" value="VIRFACTRMVIN"/>
</dbReference>
<dbReference type="PANTHER" id="PTHR47019:SF1">
    <property type="entry name" value="LIPID II FLIPPASE MURJ"/>
    <property type="match status" value="1"/>
</dbReference>
<dbReference type="GO" id="GO:0015648">
    <property type="term" value="F:lipid-linked peptidoglycan transporter activity"/>
    <property type="evidence" value="ECO:0007669"/>
    <property type="project" value="TreeGrafter"/>
</dbReference>
<reference evidence="9 10" key="1">
    <citation type="journal article" date="2016" name="Nat. Commun.">
        <title>Thousands of microbial genomes shed light on interconnected biogeochemical processes in an aquifer system.</title>
        <authorList>
            <person name="Anantharaman K."/>
            <person name="Brown C.T."/>
            <person name="Hug L.A."/>
            <person name="Sharon I."/>
            <person name="Castelle C.J."/>
            <person name="Probst A.J."/>
            <person name="Thomas B.C."/>
            <person name="Singh A."/>
            <person name="Wilkins M.J."/>
            <person name="Karaoz U."/>
            <person name="Brodie E.L."/>
            <person name="Williams K.H."/>
            <person name="Hubbard S.S."/>
            <person name="Banfield J.F."/>
        </authorList>
    </citation>
    <scope>NUCLEOTIDE SEQUENCE [LARGE SCALE GENOMIC DNA]</scope>
</reference>
<evidence type="ECO:0000313" key="10">
    <source>
        <dbReference type="Proteomes" id="UP000177958"/>
    </source>
</evidence>
<feature type="transmembrane region" description="Helical" evidence="8">
    <location>
        <begin position="58"/>
        <end position="79"/>
    </location>
</feature>
<organism evidence="9 10">
    <name type="scientific">Candidatus Kaiserbacteria bacterium RIFCSPHIGHO2_01_FULL_55_17</name>
    <dbReference type="NCBI Taxonomy" id="1798484"/>
    <lineage>
        <taxon>Bacteria</taxon>
        <taxon>Candidatus Kaiseribacteriota</taxon>
    </lineage>
</organism>
<feature type="transmembrane region" description="Helical" evidence="8">
    <location>
        <begin position="135"/>
        <end position="158"/>
    </location>
</feature>
<dbReference type="GO" id="GO:0008360">
    <property type="term" value="P:regulation of cell shape"/>
    <property type="evidence" value="ECO:0007669"/>
    <property type="project" value="UniProtKB-KW"/>
</dbReference>
<feature type="transmembrane region" description="Helical" evidence="8">
    <location>
        <begin position="165"/>
        <end position="189"/>
    </location>
</feature>
<feature type="transmembrane region" description="Helical" evidence="8">
    <location>
        <begin position="195"/>
        <end position="220"/>
    </location>
</feature>
<dbReference type="Pfam" id="PF03023">
    <property type="entry name" value="MurJ"/>
    <property type="match status" value="1"/>
</dbReference>
<keyword evidence="2" id="KW-1003">Cell membrane</keyword>
<comment type="caution">
    <text evidence="9">The sequence shown here is derived from an EMBL/GenBank/DDBJ whole genome shotgun (WGS) entry which is preliminary data.</text>
</comment>
<dbReference type="GO" id="GO:0009252">
    <property type="term" value="P:peptidoglycan biosynthetic process"/>
    <property type="evidence" value="ECO:0007669"/>
    <property type="project" value="UniProtKB-KW"/>
</dbReference>
<feature type="transmembrane region" description="Helical" evidence="8">
    <location>
        <begin position="91"/>
        <end position="115"/>
    </location>
</feature>
<accession>A0A1F6D7S2</accession>
<evidence type="ECO:0000256" key="5">
    <source>
        <dbReference type="ARBA" id="ARBA00022984"/>
    </source>
</evidence>
<sequence length="564" mass="60153">MMRETLRFLASPVRSLQAAVSVLAAAALLSSLLALVRDRLFAHTFGAGEELDLYYAAFRIPDFLFVTIGSLVSVYILIPELSRRSSEEQKGYIDTIVIGFCALAVIVSSVAVFAAPTLLEMLFPQFAAAGSLPTVVLLTRIMLLQPILLGFSNIFASITQARGRYLLYAASPLLYNLGIISGLLFFYPLLGTAGLAWGVVLGAALHFGIQVPSIVGDGFFRSFPGLREKKAFFRTAVISVPRALTLSMNQITFMGFASLASGLSAGSLAVFMFAFNLMSVPLSVIGASYSVAAFPTLASALAEGRTREFMSYVSTAARYILFWSLPAIGLIMVLRAHLVRVVLGSGSFDWTDTRLTAAVFALLTISLAAQAISLLLARAYYAAGRTFVPFFVAATSTAVTLFFAFRLTHLFADPGVLQFVQFVMRLDDVPGSSIVALPIAFSLTSIGAAIALVLHFEHRFGGFFSRIALSLSQALLAGAGAAGAAYGTLVVVGPLTLSSTLLSVFLRGFAAGLTGILAAALVYALLKNREYTEMVAAMRERFWRTSLPAVHPVASAEEIGPSSP</sequence>
<dbReference type="GO" id="GO:0034204">
    <property type="term" value="P:lipid translocation"/>
    <property type="evidence" value="ECO:0007669"/>
    <property type="project" value="TreeGrafter"/>
</dbReference>
<evidence type="ECO:0000256" key="1">
    <source>
        <dbReference type="ARBA" id="ARBA00004651"/>
    </source>
</evidence>
<keyword evidence="3 8" id="KW-0812">Transmembrane</keyword>
<evidence type="ECO:0000256" key="6">
    <source>
        <dbReference type="ARBA" id="ARBA00022989"/>
    </source>
</evidence>
<evidence type="ECO:0000313" key="9">
    <source>
        <dbReference type="EMBL" id="OGG57411.1"/>
    </source>
</evidence>
<feature type="transmembrane region" description="Helical" evidence="8">
    <location>
        <begin position="280"/>
        <end position="298"/>
    </location>
</feature>
<comment type="subcellular location">
    <subcellularLocation>
        <location evidence="1">Cell membrane</location>
        <topology evidence="1">Multi-pass membrane protein</topology>
    </subcellularLocation>
</comment>
<dbReference type="InterPro" id="IPR051050">
    <property type="entry name" value="Lipid_II_flippase_MurJ/MviN"/>
</dbReference>
<proteinExistence type="predicted"/>
<feature type="transmembrane region" description="Helical" evidence="8">
    <location>
        <begin position="432"/>
        <end position="456"/>
    </location>
</feature>
<evidence type="ECO:0000256" key="7">
    <source>
        <dbReference type="ARBA" id="ARBA00023136"/>
    </source>
</evidence>
<name>A0A1F6D7S2_9BACT</name>
<dbReference type="PANTHER" id="PTHR47019">
    <property type="entry name" value="LIPID II FLIPPASE MURJ"/>
    <property type="match status" value="1"/>
</dbReference>
<feature type="transmembrane region" description="Helical" evidence="8">
    <location>
        <begin position="504"/>
        <end position="526"/>
    </location>
</feature>
<protein>
    <recommendedName>
        <fullName evidence="11">Lipid II flippase MurJ</fullName>
    </recommendedName>
</protein>
<feature type="transmembrane region" description="Helical" evidence="8">
    <location>
        <begin position="468"/>
        <end position="492"/>
    </location>
</feature>
<feature type="transmembrane region" description="Helical" evidence="8">
    <location>
        <begin position="251"/>
        <end position="274"/>
    </location>
</feature>
<feature type="transmembrane region" description="Helical" evidence="8">
    <location>
        <begin position="355"/>
        <end position="376"/>
    </location>
</feature>
<dbReference type="AlphaFoldDB" id="A0A1F6D7S2"/>
<feature type="transmembrane region" description="Helical" evidence="8">
    <location>
        <begin position="388"/>
        <end position="412"/>
    </location>
</feature>
<gene>
    <name evidence="9" type="ORF">A2853_00605</name>
</gene>
<evidence type="ECO:0000256" key="8">
    <source>
        <dbReference type="SAM" id="Phobius"/>
    </source>
</evidence>
<dbReference type="Proteomes" id="UP000177958">
    <property type="component" value="Unassembled WGS sequence"/>
</dbReference>
<feature type="transmembrane region" description="Helical" evidence="8">
    <location>
        <begin position="319"/>
        <end position="343"/>
    </location>
</feature>
<dbReference type="GO" id="GO:0005886">
    <property type="term" value="C:plasma membrane"/>
    <property type="evidence" value="ECO:0007669"/>
    <property type="project" value="UniProtKB-SubCell"/>
</dbReference>
<keyword evidence="7 8" id="KW-0472">Membrane</keyword>
<dbReference type="InterPro" id="IPR004268">
    <property type="entry name" value="MurJ"/>
</dbReference>
<evidence type="ECO:0000256" key="3">
    <source>
        <dbReference type="ARBA" id="ARBA00022692"/>
    </source>
</evidence>
<evidence type="ECO:0000256" key="4">
    <source>
        <dbReference type="ARBA" id="ARBA00022960"/>
    </source>
</evidence>
<dbReference type="EMBL" id="MFKX01000027">
    <property type="protein sequence ID" value="OGG57411.1"/>
    <property type="molecule type" value="Genomic_DNA"/>
</dbReference>
<evidence type="ECO:0008006" key="11">
    <source>
        <dbReference type="Google" id="ProtNLM"/>
    </source>
</evidence>
<evidence type="ECO:0000256" key="2">
    <source>
        <dbReference type="ARBA" id="ARBA00022475"/>
    </source>
</evidence>
<keyword evidence="4" id="KW-0133">Cell shape</keyword>